<dbReference type="PANTHER" id="PTHR34598:SF3">
    <property type="entry name" value="OXIDOREDUCTASE AN1597"/>
    <property type="match status" value="1"/>
</dbReference>
<keyword evidence="3" id="KW-1185">Reference proteome</keyword>
<evidence type="ECO:0000256" key="1">
    <source>
        <dbReference type="ARBA" id="ARBA00023604"/>
    </source>
</evidence>
<dbReference type="Proteomes" id="UP001642405">
    <property type="component" value="Unassembled WGS sequence"/>
</dbReference>
<name>A0ABP0CWJ4_9PEZI</name>
<dbReference type="InterPro" id="IPR044053">
    <property type="entry name" value="AsaB-like"/>
</dbReference>
<dbReference type="EMBL" id="CAWUHB010000098">
    <property type="protein sequence ID" value="CAK7235401.1"/>
    <property type="molecule type" value="Genomic_DNA"/>
</dbReference>
<comment type="caution">
    <text evidence="2">The sequence shown here is derived from an EMBL/GenBank/DDBJ whole genome shotgun (WGS) entry which is preliminary data.</text>
</comment>
<evidence type="ECO:0008006" key="4">
    <source>
        <dbReference type="Google" id="ProtNLM"/>
    </source>
</evidence>
<sequence>METELEFIQPLDLYAKEKPYWLFLANARDQPNLRETNVVETKVNVPVEDIRGRESQFRLETNGFQYVKHGQTFTDFDDASRIVAEFLPQVQQLIQDHIPYAERVYVYDWRTRLETTADGTDMVSPSEIEKRGFRLAPSTMVHADSTEFSLLKRVRQHFPEEADELIKGRVQMINFWRPMYHPVHNWPLVLCDARTVNLDRLVAVDQVYRHFIGDVYYAKYDPSFRWCYKSEMGPDEAIIFKSWDTADVPVKTCIHSSTPRPPETLPEKRQPRASIECRVIVFSPNVEKIE</sequence>
<dbReference type="PANTHER" id="PTHR34598">
    <property type="entry name" value="BLL6449 PROTEIN"/>
    <property type="match status" value="1"/>
</dbReference>
<dbReference type="NCBIfam" id="NF041278">
    <property type="entry name" value="CmcJ_NvfI_EfuI"/>
    <property type="match status" value="1"/>
</dbReference>
<proteinExistence type="inferred from homology"/>
<accession>A0ABP0CWJ4</accession>
<gene>
    <name evidence="2" type="ORF">SCUCBS95973_009257</name>
</gene>
<reference evidence="2 3" key="1">
    <citation type="submission" date="2024-01" db="EMBL/GenBank/DDBJ databases">
        <authorList>
            <person name="Allen C."/>
            <person name="Tagirdzhanova G."/>
        </authorList>
    </citation>
    <scope>NUCLEOTIDE SEQUENCE [LARGE SCALE GENOMIC DNA]</scope>
</reference>
<evidence type="ECO:0000313" key="2">
    <source>
        <dbReference type="EMBL" id="CAK7235401.1"/>
    </source>
</evidence>
<protein>
    <recommendedName>
        <fullName evidence="4">Methyltransferase</fullName>
    </recommendedName>
</protein>
<evidence type="ECO:0000313" key="3">
    <source>
        <dbReference type="Proteomes" id="UP001642405"/>
    </source>
</evidence>
<organism evidence="2 3">
    <name type="scientific">Sporothrix curviconia</name>
    <dbReference type="NCBI Taxonomy" id="1260050"/>
    <lineage>
        <taxon>Eukaryota</taxon>
        <taxon>Fungi</taxon>
        <taxon>Dikarya</taxon>
        <taxon>Ascomycota</taxon>
        <taxon>Pezizomycotina</taxon>
        <taxon>Sordariomycetes</taxon>
        <taxon>Sordariomycetidae</taxon>
        <taxon>Ophiostomatales</taxon>
        <taxon>Ophiostomataceae</taxon>
        <taxon>Sporothrix</taxon>
    </lineage>
</organism>
<comment type="similarity">
    <text evidence="1">Belongs to the asaB hydroxylase/desaturase family.</text>
</comment>